<gene>
    <name evidence="1" type="ORF">E2C01_058859</name>
</gene>
<name>A0A5B7H4D1_PORTR</name>
<dbReference type="Proteomes" id="UP000324222">
    <property type="component" value="Unassembled WGS sequence"/>
</dbReference>
<keyword evidence="2" id="KW-1185">Reference proteome</keyword>
<sequence>MHRTRQAGREDVASQFSGLRLLVAAPFVTYKHTRLHNHHSCILALQLLPLITTTTQPVSTTYIVTQRLHHTTTPQYYHHHYLHRS</sequence>
<dbReference type="AlphaFoldDB" id="A0A5B7H4D1"/>
<evidence type="ECO:0000313" key="1">
    <source>
        <dbReference type="EMBL" id="MPC64739.1"/>
    </source>
</evidence>
<proteinExistence type="predicted"/>
<evidence type="ECO:0000313" key="2">
    <source>
        <dbReference type="Proteomes" id="UP000324222"/>
    </source>
</evidence>
<reference evidence="1 2" key="1">
    <citation type="submission" date="2019-05" db="EMBL/GenBank/DDBJ databases">
        <title>Another draft genome of Portunus trituberculatus and its Hox gene families provides insights of decapod evolution.</title>
        <authorList>
            <person name="Jeong J.-H."/>
            <person name="Song I."/>
            <person name="Kim S."/>
            <person name="Choi T."/>
            <person name="Kim D."/>
            <person name="Ryu S."/>
            <person name="Kim W."/>
        </authorList>
    </citation>
    <scope>NUCLEOTIDE SEQUENCE [LARGE SCALE GENOMIC DNA]</scope>
    <source>
        <tissue evidence="1">Muscle</tissue>
    </source>
</reference>
<dbReference type="EMBL" id="VSRR010022514">
    <property type="protein sequence ID" value="MPC64739.1"/>
    <property type="molecule type" value="Genomic_DNA"/>
</dbReference>
<accession>A0A5B7H4D1</accession>
<organism evidence="1 2">
    <name type="scientific">Portunus trituberculatus</name>
    <name type="common">Swimming crab</name>
    <name type="synonym">Neptunus trituberculatus</name>
    <dbReference type="NCBI Taxonomy" id="210409"/>
    <lineage>
        <taxon>Eukaryota</taxon>
        <taxon>Metazoa</taxon>
        <taxon>Ecdysozoa</taxon>
        <taxon>Arthropoda</taxon>
        <taxon>Crustacea</taxon>
        <taxon>Multicrustacea</taxon>
        <taxon>Malacostraca</taxon>
        <taxon>Eumalacostraca</taxon>
        <taxon>Eucarida</taxon>
        <taxon>Decapoda</taxon>
        <taxon>Pleocyemata</taxon>
        <taxon>Brachyura</taxon>
        <taxon>Eubrachyura</taxon>
        <taxon>Portunoidea</taxon>
        <taxon>Portunidae</taxon>
        <taxon>Portuninae</taxon>
        <taxon>Portunus</taxon>
    </lineage>
</organism>
<comment type="caution">
    <text evidence="1">The sequence shown here is derived from an EMBL/GenBank/DDBJ whole genome shotgun (WGS) entry which is preliminary data.</text>
</comment>
<protein>
    <submittedName>
        <fullName evidence="1">Uncharacterized protein</fullName>
    </submittedName>
</protein>